<reference evidence="1 2" key="1">
    <citation type="submission" date="2019-06" db="EMBL/GenBank/DDBJ databases">
        <title>Draft genome sequence of the filamentous fungus Phialemoniopsis curvata isolated from diesel fuel.</title>
        <authorList>
            <person name="Varaljay V.A."/>
            <person name="Lyon W.J."/>
            <person name="Crouch A.L."/>
            <person name="Drake C.E."/>
            <person name="Hollomon J.M."/>
            <person name="Nadeau L.J."/>
            <person name="Nunn H.S."/>
            <person name="Stevenson B.S."/>
            <person name="Bojanowski C.L."/>
            <person name="Crookes-Goodson W.J."/>
        </authorList>
    </citation>
    <scope>NUCLEOTIDE SEQUENCE [LARGE SCALE GENOMIC DNA]</scope>
    <source>
        <strain evidence="1 2">D216</strain>
    </source>
</reference>
<dbReference type="GeneID" id="41975260"/>
<sequence length="292" mass="32173">MQNREHMWTPLAEELGLHWQDAEFLHQQSHKKACNQARLLHRNSLPTQIPIKAHGKVSLAPQPVPLQLPFELAPQPVMARPSLQPELAPARSPPLQLPFELAPQPVMVRPSLRPELAPARSPPQQVPLEFTRLPTMMPPSSQQGVALAGVVPLGRGHPTHIEPLQLAPLQTRDAVKKNLWKVKHAKLIAEARPVNIDRQRHEADVLLPMSRVMGNVDVAAGQEEEPVQPGGGPVLAGPRIAFYGNVDPAQFPPIAEESRDARSAQRIAAGRASHLEVGHKNHMMRQCGILYA</sequence>
<protein>
    <submittedName>
        <fullName evidence="1">Uncharacterized protein</fullName>
    </submittedName>
</protein>
<dbReference type="InParanoid" id="A0A507AY64"/>
<dbReference type="Proteomes" id="UP000319257">
    <property type="component" value="Unassembled WGS sequence"/>
</dbReference>
<gene>
    <name evidence="1" type="ORF">E0L32_007813</name>
</gene>
<dbReference type="RefSeq" id="XP_030993105.1">
    <property type="nucleotide sequence ID" value="XM_031142599.1"/>
</dbReference>
<organism evidence="1 2">
    <name type="scientific">Thyridium curvatum</name>
    <dbReference type="NCBI Taxonomy" id="1093900"/>
    <lineage>
        <taxon>Eukaryota</taxon>
        <taxon>Fungi</taxon>
        <taxon>Dikarya</taxon>
        <taxon>Ascomycota</taxon>
        <taxon>Pezizomycotina</taxon>
        <taxon>Sordariomycetes</taxon>
        <taxon>Sordariomycetidae</taxon>
        <taxon>Thyridiales</taxon>
        <taxon>Thyridiaceae</taxon>
        <taxon>Thyridium</taxon>
    </lineage>
</organism>
<proteinExistence type="predicted"/>
<evidence type="ECO:0000313" key="1">
    <source>
        <dbReference type="EMBL" id="TPX11394.1"/>
    </source>
</evidence>
<name>A0A507AY64_9PEZI</name>
<dbReference type="EMBL" id="SKBQ01000049">
    <property type="protein sequence ID" value="TPX11394.1"/>
    <property type="molecule type" value="Genomic_DNA"/>
</dbReference>
<dbReference type="AlphaFoldDB" id="A0A507AY64"/>
<accession>A0A507AY64</accession>
<comment type="caution">
    <text evidence="1">The sequence shown here is derived from an EMBL/GenBank/DDBJ whole genome shotgun (WGS) entry which is preliminary data.</text>
</comment>
<keyword evidence="2" id="KW-1185">Reference proteome</keyword>
<evidence type="ECO:0000313" key="2">
    <source>
        <dbReference type="Proteomes" id="UP000319257"/>
    </source>
</evidence>